<accession>A0A1D1VBZ3</accession>
<evidence type="ECO:0000256" key="1">
    <source>
        <dbReference type="SAM" id="Phobius"/>
    </source>
</evidence>
<dbReference type="AlphaFoldDB" id="A0A1D1VBZ3"/>
<keyword evidence="3" id="KW-1185">Reference proteome</keyword>
<sequence length="113" mass="12402">MKTNAYIDVFMVDETGRNPDGPVALTRPSASEIENTSIGTDIKVSILVGARSSRLTLGKKVARDWKKKIHGALLKLFTILTVAVSVVHLVGIFMIDASCNAAYQYNSHWPSRK</sequence>
<dbReference type="EMBL" id="BDGG01000004">
    <property type="protein sequence ID" value="GAU97257.1"/>
    <property type="molecule type" value="Genomic_DNA"/>
</dbReference>
<comment type="caution">
    <text evidence="2">The sequence shown here is derived from an EMBL/GenBank/DDBJ whole genome shotgun (WGS) entry which is preliminary data.</text>
</comment>
<feature type="transmembrane region" description="Helical" evidence="1">
    <location>
        <begin position="73"/>
        <end position="95"/>
    </location>
</feature>
<reference evidence="2 3" key="1">
    <citation type="journal article" date="2016" name="Nat. Commun.">
        <title>Extremotolerant tardigrade genome and improved radiotolerance of human cultured cells by tardigrade-unique protein.</title>
        <authorList>
            <person name="Hashimoto T."/>
            <person name="Horikawa D.D."/>
            <person name="Saito Y."/>
            <person name="Kuwahara H."/>
            <person name="Kozuka-Hata H."/>
            <person name="Shin-I T."/>
            <person name="Minakuchi Y."/>
            <person name="Ohishi K."/>
            <person name="Motoyama A."/>
            <person name="Aizu T."/>
            <person name="Enomoto A."/>
            <person name="Kondo K."/>
            <person name="Tanaka S."/>
            <person name="Hara Y."/>
            <person name="Koshikawa S."/>
            <person name="Sagara H."/>
            <person name="Miura T."/>
            <person name="Yokobori S."/>
            <person name="Miyagawa K."/>
            <person name="Suzuki Y."/>
            <person name="Kubo T."/>
            <person name="Oyama M."/>
            <person name="Kohara Y."/>
            <person name="Fujiyama A."/>
            <person name="Arakawa K."/>
            <person name="Katayama T."/>
            <person name="Toyoda A."/>
            <person name="Kunieda T."/>
        </authorList>
    </citation>
    <scope>NUCLEOTIDE SEQUENCE [LARGE SCALE GENOMIC DNA]</scope>
    <source>
        <strain evidence="2 3">YOKOZUNA-1</strain>
    </source>
</reference>
<protein>
    <submittedName>
        <fullName evidence="2">Uncharacterized protein</fullName>
    </submittedName>
</protein>
<gene>
    <name evidence="2" type="primary">RvY_08584-1</name>
    <name evidence="2" type="synonym">RvY_08584.1</name>
    <name evidence="2" type="ORF">RvY_08584</name>
</gene>
<organism evidence="2 3">
    <name type="scientific">Ramazzottius varieornatus</name>
    <name type="common">Water bear</name>
    <name type="synonym">Tardigrade</name>
    <dbReference type="NCBI Taxonomy" id="947166"/>
    <lineage>
        <taxon>Eukaryota</taxon>
        <taxon>Metazoa</taxon>
        <taxon>Ecdysozoa</taxon>
        <taxon>Tardigrada</taxon>
        <taxon>Eutardigrada</taxon>
        <taxon>Parachela</taxon>
        <taxon>Hypsibioidea</taxon>
        <taxon>Ramazzottiidae</taxon>
        <taxon>Ramazzottius</taxon>
    </lineage>
</organism>
<dbReference type="Proteomes" id="UP000186922">
    <property type="component" value="Unassembled WGS sequence"/>
</dbReference>
<keyword evidence="1" id="KW-1133">Transmembrane helix</keyword>
<evidence type="ECO:0000313" key="3">
    <source>
        <dbReference type="Proteomes" id="UP000186922"/>
    </source>
</evidence>
<proteinExistence type="predicted"/>
<keyword evidence="1" id="KW-0812">Transmembrane</keyword>
<keyword evidence="1" id="KW-0472">Membrane</keyword>
<name>A0A1D1VBZ3_RAMVA</name>
<evidence type="ECO:0000313" key="2">
    <source>
        <dbReference type="EMBL" id="GAU97257.1"/>
    </source>
</evidence>